<dbReference type="AlphaFoldDB" id="A0A381YWK2"/>
<evidence type="ECO:0000256" key="2">
    <source>
        <dbReference type="ARBA" id="ARBA00022729"/>
    </source>
</evidence>
<dbReference type="Pfam" id="PF01593">
    <property type="entry name" value="Amino_oxidase"/>
    <property type="match status" value="1"/>
</dbReference>
<name>A0A381YWK2_9ZZZZ</name>
<proteinExistence type="predicted"/>
<keyword evidence="5" id="KW-0520">NAD</keyword>
<evidence type="ECO:0000256" key="3">
    <source>
        <dbReference type="ARBA" id="ARBA00022827"/>
    </source>
</evidence>
<dbReference type="InterPro" id="IPR036188">
    <property type="entry name" value="FAD/NAD-bd_sf"/>
</dbReference>
<evidence type="ECO:0000256" key="6">
    <source>
        <dbReference type="SAM" id="Phobius"/>
    </source>
</evidence>
<sequence length="527" mass="60038">MKKWTNYKSDITKQKFDAIIIGSGIGGLCTAALLGLKGKRVLVLEKHFKIGGWTHTFRRDNYEWDVGIHYIGQVHKTHSPVRRLFDLISDGKLEWSYMDKNYDRIIFPDMSYDFVAPREKFVEDMIAYFPKEERAIISYMDLLDQVSNNSRSYFANKALPGILGAISYPFMTRKFFSFSDRTTFDVLSGLTSDQQLIGVLTGQWGDHGLTPKKSSFAMHAMVARHYLDGGNYPTGSSRRIAETISDLIEKKEGVLAVNAPVSRIKIENGCAVGVIMENGDEIEAETVISNAGVVNTIEKLLDDENSDTRIKENLQKINQTESYVCLHIGLNKSAKDLGLSNTNLWIYPGYDHDQNVKSYIENQATDFPVVYVSFPSAKDKAWNENHSGYATMEAITFSTWDWYSNWKGFPWKKRGQEYEEAKQKLSNRILDIVTKQVPNIQTAIDYKELSTPLTIRDLANYQKGEMYGIDHDSNRFRQRWLRPQSEIKNLFFTGQDIMTAGVSSALFSGMLTASTILKENLTYMIKN</sequence>
<evidence type="ECO:0000256" key="5">
    <source>
        <dbReference type="ARBA" id="ARBA00023027"/>
    </source>
</evidence>
<dbReference type="InterPro" id="IPR052206">
    <property type="entry name" value="Retinol_saturase"/>
</dbReference>
<accession>A0A381YWK2</accession>
<evidence type="ECO:0000256" key="1">
    <source>
        <dbReference type="ARBA" id="ARBA00022630"/>
    </source>
</evidence>
<keyword evidence="3" id="KW-0274">FAD</keyword>
<evidence type="ECO:0000256" key="4">
    <source>
        <dbReference type="ARBA" id="ARBA00022857"/>
    </source>
</evidence>
<dbReference type="InterPro" id="IPR002937">
    <property type="entry name" value="Amino_oxidase"/>
</dbReference>
<evidence type="ECO:0000259" key="7">
    <source>
        <dbReference type="Pfam" id="PF01593"/>
    </source>
</evidence>
<keyword evidence="1" id="KW-0285">Flavoprotein</keyword>
<gene>
    <name evidence="8" type="ORF">METZ01_LOCUS133817</name>
</gene>
<feature type="transmembrane region" description="Helical" evidence="6">
    <location>
        <begin position="16"/>
        <end position="36"/>
    </location>
</feature>
<protein>
    <recommendedName>
        <fullName evidence="7">Amine oxidase domain-containing protein</fullName>
    </recommendedName>
</protein>
<organism evidence="8">
    <name type="scientific">marine metagenome</name>
    <dbReference type="NCBI Taxonomy" id="408172"/>
    <lineage>
        <taxon>unclassified sequences</taxon>
        <taxon>metagenomes</taxon>
        <taxon>ecological metagenomes</taxon>
    </lineage>
</organism>
<keyword evidence="6" id="KW-1133">Transmembrane helix</keyword>
<dbReference type="Gene3D" id="3.50.50.60">
    <property type="entry name" value="FAD/NAD(P)-binding domain"/>
    <property type="match status" value="2"/>
</dbReference>
<keyword evidence="4" id="KW-0521">NADP</keyword>
<keyword evidence="6" id="KW-0472">Membrane</keyword>
<feature type="domain" description="Amine oxidase" evidence="7">
    <location>
        <begin position="25"/>
        <end position="517"/>
    </location>
</feature>
<dbReference type="SUPFAM" id="SSF51905">
    <property type="entry name" value="FAD/NAD(P)-binding domain"/>
    <property type="match status" value="1"/>
</dbReference>
<dbReference type="EMBL" id="UINC01019156">
    <property type="protein sequence ID" value="SVA80963.1"/>
    <property type="molecule type" value="Genomic_DNA"/>
</dbReference>
<dbReference type="PANTHER" id="PTHR46091:SF3">
    <property type="entry name" value="AMINE OXIDASE DOMAIN-CONTAINING PROTEIN"/>
    <property type="match status" value="1"/>
</dbReference>
<keyword evidence="6" id="KW-0812">Transmembrane</keyword>
<dbReference type="GO" id="GO:0016491">
    <property type="term" value="F:oxidoreductase activity"/>
    <property type="evidence" value="ECO:0007669"/>
    <property type="project" value="InterPro"/>
</dbReference>
<evidence type="ECO:0000313" key="8">
    <source>
        <dbReference type="EMBL" id="SVA80963.1"/>
    </source>
</evidence>
<reference evidence="8" key="1">
    <citation type="submission" date="2018-05" db="EMBL/GenBank/DDBJ databases">
        <authorList>
            <person name="Lanie J.A."/>
            <person name="Ng W.-L."/>
            <person name="Kazmierczak K.M."/>
            <person name="Andrzejewski T.M."/>
            <person name="Davidsen T.M."/>
            <person name="Wayne K.J."/>
            <person name="Tettelin H."/>
            <person name="Glass J.I."/>
            <person name="Rusch D."/>
            <person name="Podicherti R."/>
            <person name="Tsui H.-C.T."/>
            <person name="Winkler M.E."/>
        </authorList>
    </citation>
    <scope>NUCLEOTIDE SEQUENCE</scope>
</reference>
<dbReference type="PANTHER" id="PTHR46091">
    <property type="entry name" value="BLR7054 PROTEIN"/>
    <property type="match status" value="1"/>
</dbReference>
<keyword evidence="2" id="KW-0732">Signal</keyword>